<dbReference type="EnsemblPlants" id="Solyc05g055520.1.1">
    <property type="protein sequence ID" value="Solyc05g055520.1.1.1"/>
    <property type="gene ID" value="Solyc05g055520.1"/>
</dbReference>
<name>A0A3Q7GPF5_SOLLC</name>
<organism evidence="1">
    <name type="scientific">Solanum lycopersicum</name>
    <name type="common">Tomato</name>
    <name type="synonym">Lycopersicon esculentum</name>
    <dbReference type="NCBI Taxonomy" id="4081"/>
    <lineage>
        <taxon>Eukaryota</taxon>
        <taxon>Viridiplantae</taxon>
        <taxon>Streptophyta</taxon>
        <taxon>Embryophyta</taxon>
        <taxon>Tracheophyta</taxon>
        <taxon>Spermatophyta</taxon>
        <taxon>Magnoliopsida</taxon>
        <taxon>eudicotyledons</taxon>
        <taxon>Gunneridae</taxon>
        <taxon>Pentapetalae</taxon>
        <taxon>asterids</taxon>
        <taxon>lamiids</taxon>
        <taxon>Solanales</taxon>
        <taxon>Solanaceae</taxon>
        <taxon>Solanoideae</taxon>
        <taxon>Solaneae</taxon>
        <taxon>Solanum</taxon>
        <taxon>Solanum subgen. Lycopersicon</taxon>
    </lineage>
</organism>
<proteinExistence type="predicted"/>
<dbReference type="Gramene" id="Solyc05g055520.1.1">
    <property type="protein sequence ID" value="Solyc05g055520.1.1.1"/>
    <property type="gene ID" value="Solyc05g055520.1"/>
</dbReference>
<keyword evidence="2" id="KW-1185">Reference proteome</keyword>
<protein>
    <submittedName>
        <fullName evidence="1">Uncharacterized protein</fullName>
    </submittedName>
</protein>
<evidence type="ECO:0000313" key="1">
    <source>
        <dbReference type="EnsemblPlants" id="Solyc05g055520.1.1.1"/>
    </source>
</evidence>
<reference evidence="1" key="1">
    <citation type="journal article" date="2012" name="Nature">
        <title>The tomato genome sequence provides insights into fleshy fruit evolution.</title>
        <authorList>
            <consortium name="Tomato Genome Consortium"/>
        </authorList>
    </citation>
    <scope>NUCLEOTIDE SEQUENCE [LARGE SCALE GENOMIC DNA]</scope>
    <source>
        <strain evidence="1">cv. Heinz 1706</strain>
    </source>
</reference>
<sequence length="81" mass="9044">MFYAEGYCLHGTQLDSLSCCNTFYWTIEAASSNFFQARSRCSTRPLAPAAFSLYSFSHSSKSSESISKNILLTLEVNPWTA</sequence>
<dbReference type="InParanoid" id="A0A3Q7GPF5"/>
<evidence type="ECO:0000313" key="2">
    <source>
        <dbReference type="Proteomes" id="UP000004994"/>
    </source>
</evidence>
<reference evidence="1" key="2">
    <citation type="submission" date="2019-01" db="UniProtKB">
        <authorList>
            <consortium name="EnsemblPlants"/>
        </authorList>
    </citation>
    <scope>IDENTIFICATION</scope>
    <source>
        <strain evidence="1">cv. Heinz 1706</strain>
    </source>
</reference>
<dbReference type="Proteomes" id="UP000004994">
    <property type="component" value="Chromosome 5"/>
</dbReference>
<dbReference type="PaxDb" id="4081-Solyc05g055520.1.1"/>
<dbReference type="AlphaFoldDB" id="A0A3Q7GPF5"/>
<accession>A0A3Q7GPF5</accession>